<gene>
    <name evidence="6" type="ORF">SAMN05216544_1271</name>
</gene>
<reference evidence="7" key="1">
    <citation type="submission" date="2016-10" db="EMBL/GenBank/DDBJ databases">
        <authorList>
            <person name="Varghese N."/>
            <person name="Submissions S."/>
        </authorList>
    </citation>
    <scope>NUCLEOTIDE SEQUENCE [LARGE SCALE GENOMIC DNA]</scope>
    <source>
        <strain evidence="7">M83</strain>
    </source>
</reference>
<dbReference type="SUPFAM" id="SSF46785">
    <property type="entry name" value="Winged helix' DNA-binding domain"/>
    <property type="match status" value="1"/>
</dbReference>
<dbReference type="GO" id="GO:0003677">
    <property type="term" value="F:DNA binding"/>
    <property type="evidence" value="ECO:0007669"/>
    <property type="project" value="UniProtKB-KW"/>
</dbReference>
<comment type="similarity">
    <text evidence="1">Belongs to the LysR transcriptional regulatory family.</text>
</comment>
<dbReference type="PANTHER" id="PTHR30346:SF0">
    <property type="entry name" value="HCA OPERON TRANSCRIPTIONAL ACTIVATOR HCAR"/>
    <property type="match status" value="1"/>
</dbReference>
<proteinExistence type="inferred from homology"/>
<dbReference type="PROSITE" id="PS50931">
    <property type="entry name" value="HTH_LYSR"/>
    <property type="match status" value="1"/>
</dbReference>
<dbReference type="InterPro" id="IPR005119">
    <property type="entry name" value="LysR_subst-bd"/>
</dbReference>
<dbReference type="GO" id="GO:0003700">
    <property type="term" value="F:DNA-binding transcription factor activity"/>
    <property type="evidence" value="ECO:0007669"/>
    <property type="project" value="InterPro"/>
</dbReference>
<organism evidence="6 7">
    <name type="scientific">Lachnospira pectinoschiza</name>
    <dbReference type="NCBI Taxonomy" id="28052"/>
    <lineage>
        <taxon>Bacteria</taxon>
        <taxon>Bacillati</taxon>
        <taxon>Bacillota</taxon>
        <taxon>Clostridia</taxon>
        <taxon>Lachnospirales</taxon>
        <taxon>Lachnospiraceae</taxon>
        <taxon>Lachnospira</taxon>
    </lineage>
</organism>
<dbReference type="FunFam" id="1.10.10.10:FF:000001">
    <property type="entry name" value="LysR family transcriptional regulator"/>
    <property type="match status" value="1"/>
</dbReference>
<dbReference type="Gene3D" id="1.10.10.10">
    <property type="entry name" value="Winged helix-like DNA-binding domain superfamily/Winged helix DNA-binding domain"/>
    <property type="match status" value="1"/>
</dbReference>
<dbReference type="InterPro" id="IPR000847">
    <property type="entry name" value="LysR_HTH_N"/>
</dbReference>
<evidence type="ECO:0000256" key="3">
    <source>
        <dbReference type="ARBA" id="ARBA00023125"/>
    </source>
</evidence>
<keyword evidence="2" id="KW-0805">Transcription regulation</keyword>
<dbReference type="AlphaFoldDB" id="A0A1G9WMN0"/>
<dbReference type="GO" id="GO:0032993">
    <property type="term" value="C:protein-DNA complex"/>
    <property type="evidence" value="ECO:0007669"/>
    <property type="project" value="TreeGrafter"/>
</dbReference>
<keyword evidence="7" id="KW-1185">Reference proteome</keyword>
<feature type="domain" description="HTH lysR-type" evidence="5">
    <location>
        <begin position="1"/>
        <end position="58"/>
    </location>
</feature>
<evidence type="ECO:0000313" key="7">
    <source>
        <dbReference type="Proteomes" id="UP000187651"/>
    </source>
</evidence>
<dbReference type="Gene3D" id="3.40.190.10">
    <property type="entry name" value="Periplasmic binding protein-like II"/>
    <property type="match status" value="2"/>
</dbReference>
<accession>A0A1G9WMN0</accession>
<sequence length="298" mass="33945">MTLKQLEYIVTAAKLGNITEAANKLFLSQPSLTHAILELEKEMGITIFNRKNKGITVTKEGEEFLGYARQVLEQANLLTERYTAISNRKPRFCVSCQHYSFAVNAFVDVIKEYDSNQYDFILRETQTNEIISDVANLKSEIGIIYLSKENSDVLTKLFKKNDLIFEELIKTTPHVFIANSHPLAKKDKLSLKDLEDYPYLSYEQGEYNSFYYSEELLSSIDRKKNIMVRDRATLFNLAVGLNGYTVCSGIISKELNGGNIISKPLISDEYMSIGTLRKKGLVSSIYGEAYLEAIRKYI</sequence>
<dbReference type="OrthoDB" id="9803714at2"/>
<dbReference type="CDD" id="cd05466">
    <property type="entry name" value="PBP2_LTTR_substrate"/>
    <property type="match status" value="1"/>
</dbReference>
<dbReference type="InterPro" id="IPR036390">
    <property type="entry name" value="WH_DNA-bd_sf"/>
</dbReference>
<evidence type="ECO:0000256" key="2">
    <source>
        <dbReference type="ARBA" id="ARBA00023015"/>
    </source>
</evidence>
<dbReference type="InterPro" id="IPR036388">
    <property type="entry name" value="WH-like_DNA-bd_sf"/>
</dbReference>
<dbReference type="PANTHER" id="PTHR30346">
    <property type="entry name" value="TRANSCRIPTIONAL DUAL REGULATOR HCAR-RELATED"/>
    <property type="match status" value="1"/>
</dbReference>
<dbReference type="Proteomes" id="UP000187651">
    <property type="component" value="Unassembled WGS sequence"/>
</dbReference>
<dbReference type="EMBL" id="FNHZ01000003">
    <property type="protein sequence ID" value="SDM85774.1"/>
    <property type="molecule type" value="Genomic_DNA"/>
</dbReference>
<dbReference type="SUPFAM" id="SSF53850">
    <property type="entry name" value="Periplasmic binding protein-like II"/>
    <property type="match status" value="1"/>
</dbReference>
<keyword evidence="3 6" id="KW-0238">DNA-binding</keyword>
<evidence type="ECO:0000313" key="6">
    <source>
        <dbReference type="EMBL" id="SDM85774.1"/>
    </source>
</evidence>
<protein>
    <submittedName>
        <fullName evidence="6">DNA-binding transcriptional regulator, LysR family</fullName>
    </submittedName>
</protein>
<evidence type="ECO:0000256" key="4">
    <source>
        <dbReference type="ARBA" id="ARBA00023163"/>
    </source>
</evidence>
<evidence type="ECO:0000259" key="5">
    <source>
        <dbReference type="PROSITE" id="PS50931"/>
    </source>
</evidence>
<dbReference type="Pfam" id="PF00126">
    <property type="entry name" value="HTH_1"/>
    <property type="match status" value="1"/>
</dbReference>
<keyword evidence="4" id="KW-0804">Transcription</keyword>
<evidence type="ECO:0000256" key="1">
    <source>
        <dbReference type="ARBA" id="ARBA00009437"/>
    </source>
</evidence>
<dbReference type="Pfam" id="PF03466">
    <property type="entry name" value="LysR_substrate"/>
    <property type="match status" value="1"/>
</dbReference>
<dbReference type="PRINTS" id="PR00039">
    <property type="entry name" value="HTHLYSR"/>
</dbReference>
<dbReference type="RefSeq" id="WP_074521436.1">
    <property type="nucleotide sequence ID" value="NZ_FNHZ01000003.1"/>
</dbReference>
<name>A0A1G9WMN0_9FIRM</name>